<dbReference type="HOGENOM" id="CLU_1725415_0_0_1"/>
<evidence type="ECO:0000313" key="1">
    <source>
        <dbReference type="EMBL" id="PNT51869.1"/>
    </source>
</evidence>
<gene>
    <name evidence="1" type="ORF">POPTR_002G264000</name>
</gene>
<dbReference type="InParanoid" id="B9GS04"/>
<dbReference type="Proteomes" id="UP000006729">
    <property type="component" value="Chromosome 2"/>
</dbReference>
<dbReference type="EMBL" id="CM009291">
    <property type="protein sequence ID" value="PNT51869.1"/>
    <property type="molecule type" value="Genomic_DNA"/>
</dbReference>
<proteinExistence type="predicted"/>
<protein>
    <submittedName>
        <fullName evidence="1">Uncharacterized protein</fullName>
    </submittedName>
</protein>
<accession>B9GS04</accession>
<organism evidence="1 2">
    <name type="scientific">Populus trichocarpa</name>
    <name type="common">Western balsam poplar</name>
    <name type="synonym">Populus balsamifera subsp. trichocarpa</name>
    <dbReference type="NCBI Taxonomy" id="3694"/>
    <lineage>
        <taxon>Eukaryota</taxon>
        <taxon>Viridiplantae</taxon>
        <taxon>Streptophyta</taxon>
        <taxon>Embryophyta</taxon>
        <taxon>Tracheophyta</taxon>
        <taxon>Spermatophyta</taxon>
        <taxon>Magnoliopsida</taxon>
        <taxon>eudicotyledons</taxon>
        <taxon>Gunneridae</taxon>
        <taxon>Pentapetalae</taxon>
        <taxon>rosids</taxon>
        <taxon>fabids</taxon>
        <taxon>Malpighiales</taxon>
        <taxon>Salicaceae</taxon>
        <taxon>Saliceae</taxon>
        <taxon>Populus</taxon>
    </lineage>
</organism>
<dbReference type="AlphaFoldDB" id="B9GS04"/>
<keyword evidence="2" id="KW-1185">Reference proteome</keyword>
<reference evidence="1 2" key="1">
    <citation type="journal article" date="2006" name="Science">
        <title>The genome of black cottonwood, Populus trichocarpa (Torr. &amp; Gray).</title>
        <authorList>
            <person name="Tuskan G.A."/>
            <person name="Difazio S."/>
            <person name="Jansson S."/>
            <person name="Bohlmann J."/>
            <person name="Grigoriev I."/>
            <person name="Hellsten U."/>
            <person name="Putnam N."/>
            <person name="Ralph S."/>
            <person name="Rombauts S."/>
            <person name="Salamov A."/>
            <person name="Schein J."/>
            <person name="Sterck L."/>
            <person name="Aerts A."/>
            <person name="Bhalerao R.R."/>
            <person name="Bhalerao R.P."/>
            <person name="Blaudez D."/>
            <person name="Boerjan W."/>
            <person name="Brun A."/>
            <person name="Brunner A."/>
            <person name="Busov V."/>
            <person name="Campbell M."/>
            <person name="Carlson J."/>
            <person name="Chalot M."/>
            <person name="Chapman J."/>
            <person name="Chen G.L."/>
            <person name="Cooper D."/>
            <person name="Coutinho P.M."/>
            <person name="Couturier J."/>
            <person name="Covert S."/>
            <person name="Cronk Q."/>
            <person name="Cunningham R."/>
            <person name="Davis J."/>
            <person name="Degroeve S."/>
            <person name="Dejardin A."/>
            <person name="Depamphilis C."/>
            <person name="Detter J."/>
            <person name="Dirks B."/>
            <person name="Dubchak I."/>
            <person name="Duplessis S."/>
            <person name="Ehlting J."/>
            <person name="Ellis B."/>
            <person name="Gendler K."/>
            <person name="Goodstein D."/>
            <person name="Gribskov M."/>
            <person name="Grimwood J."/>
            <person name="Groover A."/>
            <person name="Gunter L."/>
            <person name="Hamberger B."/>
            <person name="Heinze B."/>
            <person name="Helariutta Y."/>
            <person name="Henrissat B."/>
            <person name="Holligan D."/>
            <person name="Holt R."/>
            <person name="Huang W."/>
            <person name="Islam-Faridi N."/>
            <person name="Jones S."/>
            <person name="Jones-Rhoades M."/>
            <person name="Jorgensen R."/>
            <person name="Joshi C."/>
            <person name="Kangasjarvi J."/>
            <person name="Karlsson J."/>
            <person name="Kelleher C."/>
            <person name="Kirkpatrick R."/>
            <person name="Kirst M."/>
            <person name="Kohler A."/>
            <person name="Kalluri U."/>
            <person name="Larimer F."/>
            <person name="Leebens-Mack J."/>
            <person name="Leple J.C."/>
            <person name="Locascio P."/>
            <person name="Lou Y."/>
            <person name="Lucas S."/>
            <person name="Martin F."/>
            <person name="Montanini B."/>
            <person name="Napoli C."/>
            <person name="Nelson D.R."/>
            <person name="Nelson C."/>
            <person name="Nieminen K."/>
            <person name="Nilsson O."/>
            <person name="Pereda V."/>
            <person name="Peter G."/>
            <person name="Philippe R."/>
            <person name="Pilate G."/>
            <person name="Poliakov A."/>
            <person name="Razumovskaya J."/>
            <person name="Richardson P."/>
            <person name="Rinaldi C."/>
            <person name="Ritland K."/>
            <person name="Rouze P."/>
            <person name="Ryaboy D."/>
            <person name="Schmutz J."/>
            <person name="Schrader J."/>
            <person name="Segerman B."/>
            <person name="Shin H."/>
            <person name="Siddiqui A."/>
            <person name="Sterky F."/>
            <person name="Terry A."/>
            <person name="Tsai C.J."/>
            <person name="Uberbacher E."/>
            <person name="Unneberg P."/>
            <person name="Vahala J."/>
            <person name="Wall K."/>
            <person name="Wessler S."/>
            <person name="Yang G."/>
            <person name="Yin T."/>
            <person name="Douglas C."/>
            <person name="Marra M."/>
            <person name="Sandberg G."/>
            <person name="Van de Peer Y."/>
            <person name="Rokhsar D."/>
        </authorList>
    </citation>
    <scope>NUCLEOTIDE SEQUENCE [LARGE SCALE GENOMIC DNA]</scope>
    <source>
        <strain evidence="2">cv. Nisqually</strain>
    </source>
</reference>
<sequence>MLAVSFTVKAAMFAARRRRKIFTACWCSCRQELIDEELLTMTGLEWHFGCSLLWRMKLLLTKLLVWLEGAYGAAAAEENHDYEEECFWCCCDGETFMAAVERSFIATAEDYAARMVCCFCCATEERATDGADHGGTKDVECRGWLCMVEEKG</sequence>
<name>B9GS04_POPTR</name>
<evidence type="ECO:0000313" key="2">
    <source>
        <dbReference type="Proteomes" id="UP000006729"/>
    </source>
</evidence>